<evidence type="ECO:0000256" key="1">
    <source>
        <dbReference type="ARBA" id="ARBA00004141"/>
    </source>
</evidence>
<comment type="caution">
    <text evidence="7">The sequence shown here is derived from an EMBL/GenBank/DDBJ whole genome shotgun (WGS) entry which is preliminary data.</text>
</comment>
<keyword evidence="3 5" id="KW-1133">Transmembrane helix</keyword>
<feature type="transmembrane region" description="Helical" evidence="5">
    <location>
        <begin position="375"/>
        <end position="392"/>
    </location>
</feature>
<evidence type="ECO:0000256" key="5">
    <source>
        <dbReference type="SAM" id="Phobius"/>
    </source>
</evidence>
<evidence type="ECO:0000256" key="3">
    <source>
        <dbReference type="ARBA" id="ARBA00022989"/>
    </source>
</evidence>
<gene>
    <name evidence="7" type="ORF">P4R38_19760</name>
</gene>
<feature type="domain" description="O-antigen ligase-related" evidence="6">
    <location>
        <begin position="234"/>
        <end position="361"/>
    </location>
</feature>
<feature type="transmembrane region" description="Helical" evidence="5">
    <location>
        <begin position="349"/>
        <end position="368"/>
    </location>
</feature>
<dbReference type="InterPro" id="IPR007016">
    <property type="entry name" value="O-antigen_ligase-rel_domated"/>
</dbReference>
<dbReference type="RefSeq" id="WP_277193704.1">
    <property type="nucleotide sequence ID" value="NZ_JAROAV010000057.1"/>
</dbReference>
<feature type="transmembrane region" description="Helical" evidence="5">
    <location>
        <begin position="398"/>
        <end position="420"/>
    </location>
</feature>
<reference evidence="7 8" key="1">
    <citation type="submission" date="2023-03" db="EMBL/GenBank/DDBJ databases">
        <title>YIM 133296 draft genome.</title>
        <authorList>
            <person name="Xiong L."/>
        </authorList>
    </citation>
    <scope>NUCLEOTIDE SEQUENCE [LARGE SCALE GENOMIC DNA]</scope>
    <source>
        <strain evidence="7 8">YIM 133296</strain>
    </source>
</reference>
<dbReference type="EMBL" id="JAROAV010000057">
    <property type="protein sequence ID" value="MDF8266493.1"/>
    <property type="molecule type" value="Genomic_DNA"/>
</dbReference>
<sequence length="443" mass="47651">MGRLQLPRWLEDVGVWTRRAVLTVLAVVVVAGIGALSVRSPMEGALAGAVLLALGFAAIDLGYLAVLCLPATFLMARAGGALSISDLVLFGAFVPAALLVVREEAGELRPLVWLAIVYQASLVPTLALNPYKANVIEWVHELVLVLGALVIGWVIGWQGRARLALSLYLVMAVAIGVCASVTALATFASSGRFEPVYLPGLHKNLIGNALAFATVLTYARPAWLRWNPRWAGAAMVVCLSGCLAAQAKQALVSVVVGILIVSLRSRRLGLRGWFMVAATVPLSYFVWQVVSEQLSSSNNFNSAHQRLTWYDRSIEIWDQSPLFGVGLRWWYTARFPDTGFQPPNVELEMLSSAGVLGLAGLVTLTIGAMLWLRTLSPAYGTIAIAIIAMRFTQGQFDLFWVAGMSSFPWLVTGIAVGALARSRHAEESTATVPSPEPARARTA</sequence>
<keyword evidence="4 5" id="KW-0472">Membrane</keyword>
<dbReference type="GO" id="GO:0016874">
    <property type="term" value="F:ligase activity"/>
    <property type="evidence" value="ECO:0007669"/>
    <property type="project" value="UniProtKB-KW"/>
</dbReference>
<dbReference type="InterPro" id="IPR051533">
    <property type="entry name" value="WaaL-like"/>
</dbReference>
<keyword evidence="8" id="KW-1185">Reference proteome</keyword>
<feature type="transmembrane region" description="Helical" evidence="5">
    <location>
        <begin position="44"/>
        <end position="69"/>
    </location>
</feature>
<comment type="subcellular location">
    <subcellularLocation>
        <location evidence="1">Membrane</location>
        <topology evidence="1">Multi-pass membrane protein</topology>
    </subcellularLocation>
</comment>
<evidence type="ECO:0000256" key="2">
    <source>
        <dbReference type="ARBA" id="ARBA00022692"/>
    </source>
</evidence>
<feature type="transmembrane region" description="Helical" evidence="5">
    <location>
        <begin position="20"/>
        <end position="38"/>
    </location>
</feature>
<dbReference type="PANTHER" id="PTHR37422">
    <property type="entry name" value="TEICHURONIC ACID BIOSYNTHESIS PROTEIN TUAE"/>
    <property type="match status" value="1"/>
</dbReference>
<feature type="transmembrane region" description="Helical" evidence="5">
    <location>
        <begin position="138"/>
        <end position="157"/>
    </location>
</feature>
<feature type="transmembrane region" description="Helical" evidence="5">
    <location>
        <begin position="205"/>
        <end position="224"/>
    </location>
</feature>
<keyword evidence="2 5" id="KW-0812">Transmembrane</keyword>
<evidence type="ECO:0000259" key="6">
    <source>
        <dbReference type="Pfam" id="PF04932"/>
    </source>
</evidence>
<evidence type="ECO:0000313" key="8">
    <source>
        <dbReference type="Proteomes" id="UP001528912"/>
    </source>
</evidence>
<organism evidence="7 8">
    <name type="scientific">Luteipulveratus flavus</name>
    <dbReference type="NCBI Taxonomy" id="3031728"/>
    <lineage>
        <taxon>Bacteria</taxon>
        <taxon>Bacillati</taxon>
        <taxon>Actinomycetota</taxon>
        <taxon>Actinomycetes</taxon>
        <taxon>Micrococcales</taxon>
        <taxon>Dermacoccaceae</taxon>
        <taxon>Luteipulveratus</taxon>
    </lineage>
</organism>
<dbReference type="PANTHER" id="PTHR37422:SF13">
    <property type="entry name" value="LIPOPOLYSACCHARIDE BIOSYNTHESIS PROTEIN PA4999-RELATED"/>
    <property type="match status" value="1"/>
</dbReference>
<evidence type="ECO:0000313" key="7">
    <source>
        <dbReference type="EMBL" id="MDF8266493.1"/>
    </source>
</evidence>
<feature type="transmembrane region" description="Helical" evidence="5">
    <location>
        <begin position="81"/>
        <end position="100"/>
    </location>
</feature>
<feature type="transmembrane region" description="Helical" evidence="5">
    <location>
        <begin position="112"/>
        <end position="131"/>
    </location>
</feature>
<name>A0ABT6CC61_9MICO</name>
<dbReference type="Proteomes" id="UP001528912">
    <property type="component" value="Unassembled WGS sequence"/>
</dbReference>
<evidence type="ECO:0000256" key="4">
    <source>
        <dbReference type="ARBA" id="ARBA00023136"/>
    </source>
</evidence>
<feature type="transmembrane region" description="Helical" evidence="5">
    <location>
        <begin position="230"/>
        <end position="261"/>
    </location>
</feature>
<feature type="transmembrane region" description="Helical" evidence="5">
    <location>
        <begin position="273"/>
        <end position="290"/>
    </location>
</feature>
<proteinExistence type="predicted"/>
<keyword evidence="7" id="KW-0436">Ligase</keyword>
<feature type="transmembrane region" description="Helical" evidence="5">
    <location>
        <begin position="163"/>
        <end position="185"/>
    </location>
</feature>
<protein>
    <submittedName>
        <fullName evidence="7">O-antigen ligase family protein</fullName>
    </submittedName>
</protein>
<accession>A0ABT6CC61</accession>
<dbReference type="Pfam" id="PF04932">
    <property type="entry name" value="Wzy_C"/>
    <property type="match status" value="1"/>
</dbReference>